<accession>A0A517QS39</accession>
<evidence type="ECO:0000313" key="3">
    <source>
        <dbReference type="EMBL" id="QDT34422.1"/>
    </source>
</evidence>
<reference evidence="3 4" key="1">
    <citation type="submission" date="2019-02" db="EMBL/GenBank/DDBJ databases">
        <title>Deep-cultivation of Planctomycetes and their phenomic and genomic characterization uncovers novel biology.</title>
        <authorList>
            <person name="Wiegand S."/>
            <person name="Jogler M."/>
            <person name="Boedeker C."/>
            <person name="Pinto D."/>
            <person name="Vollmers J."/>
            <person name="Rivas-Marin E."/>
            <person name="Kohn T."/>
            <person name="Peeters S.H."/>
            <person name="Heuer A."/>
            <person name="Rast P."/>
            <person name="Oberbeckmann S."/>
            <person name="Bunk B."/>
            <person name="Jeske O."/>
            <person name="Meyerdierks A."/>
            <person name="Storesund J.E."/>
            <person name="Kallscheuer N."/>
            <person name="Luecker S."/>
            <person name="Lage O.M."/>
            <person name="Pohl T."/>
            <person name="Merkel B.J."/>
            <person name="Hornburger P."/>
            <person name="Mueller R.-W."/>
            <person name="Bruemmer F."/>
            <person name="Labrenz M."/>
            <person name="Spormann A.M."/>
            <person name="Op den Camp H."/>
            <person name="Overmann J."/>
            <person name="Amann R."/>
            <person name="Jetten M.S.M."/>
            <person name="Mascher T."/>
            <person name="Medema M.H."/>
            <person name="Devos D.P."/>
            <person name="Kaster A.-K."/>
            <person name="Ovreas L."/>
            <person name="Rohde M."/>
            <person name="Galperin M.Y."/>
            <person name="Jogler C."/>
        </authorList>
    </citation>
    <scope>NUCLEOTIDE SEQUENCE [LARGE SCALE GENOMIC DNA]</scope>
    <source>
        <strain evidence="3 4">Mal48</strain>
    </source>
</reference>
<proteinExistence type="predicted"/>
<keyword evidence="1" id="KW-1133">Transmembrane helix</keyword>
<dbReference type="PANTHER" id="PTHR42736">
    <property type="entry name" value="PROTEIN-GLUTAMINE GAMMA-GLUTAMYLTRANSFERASE"/>
    <property type="match status" value="1"/>
</dbReference>
<keyword evidence="4" id="KW-1185">Reference proteome</keyword>
<dbReference type="EC" id="2.3.2.13" evidence="3"/>
<dbReference type="Pfam" id="PF11992">
    <property type="entry name" value="TgpA_N"/>
    <property type="match status" value="1"/>
</dbReference>
<feature type="domain" description="Transglutaminase-like" evidence="2">
    <location>
        <begin position="457"/>
        <end position="527"/>
    </location>
</feature>
<dbReference type="AlphaFoldDB" id="A0A517QS39"/>
<keyword evidence="3" id="KW-0808">Transferase</keyword>
<evidence type="ECO:0000256" key="1">
    <source>
        <dbReference type="SAM" id="Phobius"/>
    </source>
</evidence>
<feature type="transmembrane region" description="Helical" evidence="1">
    <location>
        <begin position="103"/>
        <end position="121"/>
    </location>
</feature>
<feature type="transmembrane region" description="Helical" evidence="1">
    <location>
        <begin position="127"/>
        <end position="148"/>
    </location>
</feature>
<dbReference type="InterPro" id="IPR002931">
    <property type="entry name" value="Transglutaminase-like"/>
</dbReference>
<dbReference type="Proteomes" id="UP000315724">
    <property type="component" value="Chromosome"/>
</dbReference>
<feature type="transmembrane region" description="Helical" evidence="1">
    <location>
        <begin position="54"/>
        <end position="72"/>
    </location>
</feature>
<dbReference type="PANTHER" id="PTHR42736:SF1">
    <property type="entry name" value="PROTEIN-GLUTAMINE GAMMA-GLUTAMYLTRANSFERASE"/>
    <property type="match status" value="1"/>
</dbReference>
<name>A0A517QS39_9PLAN</name>
<dbReference type="InterPro" id="IPR052901">
    <property type="entry name" value="Bact_TGase-like"/>
</dbReference>
<dbReference type="InterPro" id="IPR021878">
    <property type="entry name" value="TgpA_N"/>
</dbReference>
<sequence>MKNILHISLTILLSLSGITFAIAEGSPLAGLSLIIALATLFFVDLEEVFSVPPWIANSLGLLAFVLAGREFFSGELEARLLAGGHLIVYLTWVFLVQKKKVRHFWWLCALSILQVATASVLTDDIWFGFALVLYSFVATWTLSVFLLYRSTLLNDAGSEQDADLGSTFVVGDSWKGISRDVDHRLLSWRFITINGTMTCLGLFLSFLFFVFTPRIWIGQFSFLSDEAMSRQALTGFTEEVSLGDMGEIMESDEVVVELQLVHPTSDRAFTPKEYDAYLGAEPLFRGTVMEIYEKGRWKQFPGRNSQRFYSSSRDEGVIQKFKVHAIGSDALFTFGNAYYAKAFGRKERVIRERFSNELKRGSETPLTHSFEYEVQASQGPYTPQSLYYYRYYMRDLDTFPANMSRTAELAESIVEPAETDLEKADLLQNYFMNADEFSYSLNLSIQDASIDPIEDFLFNRKSGHCEYYASSMVMMLRAVGIPSRVVGGFKGGKYDKSTKSYLIQQFHAHSWVEAYIDEQWYTFDPTPATRSLSVQAQEESSASFLKGVKSKALNLWTTGTTLSQRQQRTMIYDPIQEFGMETWGHAKNIVQGRTSSLKGLLDFLKSPEKWFSLQGGFFAFILMLLASGVVWLTKRVLPVIKKIRAQSLAVSRRREQVEFYDRFLKILSRHGIQQSPTQTAREFVNSSLVELKPKLQSQGLEGWPVELVSAFYDVRFGGLELPAPLASEIDQRLTLLENCLEEQKEKPK</sequence>
<keyword evidence="1" id="KW-0472">Membrane</keyword>
<dbReference type="Pfam" id="PF01841">
    <property type="entry name" value="Transglut_core"/>
    <property type="match status" value="1"/>
</dbReference>
<gene>
    <name evidence="3" type="primary">tgpA_2</name>
    <name evidence="3" type="ORF">Mal48_36820</name>
</gene>
<keyword evidence="1" id="KW-0812">Transmembrane</keyword>
<feature type="transmembrane region" description="Helical" evidence="1">
    <location>
        <begin position="188"/>
        <end position="211"/>
    </location>
</feature>
<dbReference type="SUPFAM" id="SSF54001">
    <property type="entry name" value="Cysteine proteinases"/>
    <property type="match status" value="1"/>
</dbReference>
<dbReference type="Gene3D" id="3.10.620.30">
    <property type="match status" value="1"/>
</dbReference>
<feature type="transmembrane region" description="Helical" evidence="1">
    <location>
        <begin position="78"/>
        <end position="96"/>
    </location>
</feature>
<dbReference type="EMBL" id="CP036267">
    <property type="protein sequence ID" value="QDT34422.1"/>
    <property type="molecule type" value="Genomic_DNA"/>
</dbReference>
<evidence type="ECO:0000259" key="2">
    <source>
        <dbReference type="SMART" id="SM00460"/>
    </source>
</evidence>
<protein>
    <submittedName>
        <fullName evidence="3">Protein-glutamine gamma-glutamyltransferase</fullName>
        <ecNumber evidence="3">2.3.2.13</ecNumber>
    </submittedName>
</protein>
<dbReference type="KEGG" id="tpol:Mal48_36820"/>
<keyword evidence="3" id="KW-0012">Acyltransferase</keyword>
<dbReference type="GO" id="GO:0003810">
    <property type="term" value="F:protein-glutamine gamma-glutamyltransferase activity"/>
    <property type="evidence" value="ECO:0007669"/>
    <property type="project" value="UniProtKB-EC"/>
</dbReference>
<feature type="transmembrane region" description="Helical" evidence="1">
    <location>
        <begin position="610"/>
        <end position="632"/>
    </location>
</feature>
<dbReference type="OrthoDB" id="9804872at2"/>
<dbReference type="SMART" id="SM00460">
    <property type="entry name" value="TGc"/>
    <property type="match status" value="1"/>
</dbReference>
<organism evidence="3 4">
    <name type="scientific">Thalassoglobus polymorphus</name>
    <dbReference type="NCBI Taxonomy" id="2527994"/>
    <lineage>
        <taxon>Bacteria</taxon>
        <taxon>Pseudomonadati</taxon>
        <taxon>Planctomycetota</taxon>
        <taxon>Planctomycetia</taxon>
        <taxon>Planctomycetales</taxon>
        <taxon>Planctomycetaceae</taxon>
        <taxon>Thalassoglobus</taxon>
    </lineage>
</organism>
<evidence type="ECO:0000313" key="4">
    <source>
        <dbReference type="Proteomes" id="UP000315724"/>
    </source>
</evidence>
<dbReference type="RefSeq" id="WP_145202347.1">
    <property type="nucleotide sequence ID" value="NZ_CP036267.1"/>
</dbReference>
<dbReference type="InterPro" id="IPR038765">
    <property type="entry name" value="Papain-like_cys_pep_sf"/>
</dbReference>
<feature type="transmembrane region" description="Helical" evidence="1">
    <location>
        <begin position="31"/>
        <end position="49"/>
    </location>
</feature>